<reference evidence="12" key="1">
    <citation type="submission" date="2022-12" db="EMBL/GenBank/DDBJ databases">
        <title>Reclassification of two methanogenic archaea species isolated from the Kolyma lowland permafrost.</title>
        <authorList>
            <person name="Trubitsyn V.E."/>
            <person name="Rivkina E.M."/>
            <person name="Shcherbakova V.A."/>
        </authorList>
    </citation>
    <scope>NUCLEOTIDE SEQUENCE</scope>
    <source>
        <strain evidence="11">M2</strain>
        <strain evidence="12">MK4</strain>
    </source>
</reference>
<comment type="caution">
    <text evidence="12">The sequence shown here is derived from an EMBL/GenBank/DDBJ whole genome shotgun (WGS) entry which is preliminary data.</text>
</comment>
<keyword evidence="4 8" id="KW-0031">Aminopeptidase</keyword>
<dbReference type="GO" id="GO:0004239">
    <property type="term" value="F:initiator methionyl aminopeptidase activity"/>
    <property type="evidence" value="ECO:0007669"/>
    <property type="project" value="UniProtKB-UniRule"/>
</dbReference>
<dbReference type="Proteomes" id="UP001068021">
    <property type="component" value="Unassembled WGS sequence"/>
</dbReference>
<evidence type="ECO:0000256" key="9">
    <source>
        <dbReference type="RuleBase" id="RU003653"/>
    </source>
</evidence>
<sequence length="301" mass="33672">MSDMYKKSGKIASKVRKDAVNYVKEDMKVLDLVEFVENQIVERGGNIAFPCNISVNEITAHYTSPAGDENIIRSGDVVKIDLGAHIDGYIADTAVSVLVGEDIPEEQREKHENMILASQEGLESGISAIRAGVEIGKVGEIIEKAINDRGFNVVSNLTGHSMDQWILHAGLSMPNIKENNPHKLEEGDVLAIEPFATDGIGRVTDMNETYIFKFLRDRPMRLLHARRALKIIKEEYRSLPFSGRWLRSHFSEHHFNAAMRMLISSRAVYPYHVLREKSDAVVAQSEHTVIVESDGCTVITE</sequence>
<dbReference type="NCBIfam" id="TIGR00501">
    <property type="entry name" value="met_pdase_II"/>
    <property type="match status" value="1"/>
</dbReference>
<evidence type="ECO:0000256" key="1">
    <source>
        <dbReference type="ARBA" id="ARBA00000294"/>
    </source>
</evidence>
<keyword evidence="6 8" id="KW-0479">Metal-binding</keyword>
<evidence type="ECO:0000256" key="3">
    <source>
        <dbReference type="ARBA" id="ARBA00001954"/>
    </source>
</evidence>
<evidence type="ECO:0000313" key="11">
    <source>
        <dbReference type="EMBL" id="MCZ3365885.1"/>
    </source>
</evidence>
<dbReference type="PANTHER" id="PTHR45777">
    <property type="entry name" value="METHIONINE AMINOPEPTIDASE 2"/>
    <property type="match status" value="1"/>
</dbReference>
<dbReference type="CDD" id="cd01088">
    <property type="entry name" value="MetAP2"/>
    <property type="match status" value="1"/>
</dbReference>
<evidence type="ECO:0000259" key="10">
    <source>
        <dbReference type="Pfam" id="PF00557"/>
    </source>
</evidence>
<protein>
    <recommendedName>
        <fullName evidence="8 9">Methionine aminopeptidase</fullName>
        <shortName evidence="8">MAP</shortName>
        <shortName evidence="8">MetAP</shortName>
        <ecNumber evidence="8 9">3.4.11.18</ecNumber>
    </recommendedName>
    <alternativeName>
        <fullName evidence="8">Peptidase M</fullName>
    </alternativeName>
</protein>
<dbReference type="InterPro" id="IPR028595">
    <property type="entry name" value="MetAP_archaeal"/>
</dbReference>
<dbReference type="GO" id="GO:0005737">
    <property type="term" value="C:cytoplasm"/>
    <property type="evidence" value="ECO:0007669"/>
    <property type="project" value="TreeGrafter"/>
</dbReference>
<feature type="binding site" evidence="8">
    <location>
        <position position="286"/>
    </location>
    <ligand>
        <name>a divalent metal cation</name>
        <dbReference type="ChEBI" id="CHEBI:60240"/>
        <label>2</label>
        <note>catalytic</note>
    </ligand>
</feature>
<dbReference type="InterPro" id="IPR000994">
    <property type="entry name" value="Pept_M24"/>
</dbReference>
<dbReference type="GO" id="GO:0046872">
    <property type="term" value="F:metal ion binding"/>
    <property type="evidence" value="ECO:0007669"/>
    <property type="project" value="UniProtKB-UniRule"/>
</dbReference>
<evidence type="ECO:0000256" key="6">
    <source>
        <dbReference type="ARBA" id="ARBA00022723"/>
    </source>
</evidence>
<evidence type="ECO:0000256" key="2">
    <source>
        <dbReference type="ARBA" id="ARBA00001936"/>
    </source>
</evidence>
<dbReference type="InterPro" id="IPR036005">
    <property type="entry name" value="Creatinase/aminopeptidase-like"/>
</dbReference>
<feature type="binding site" evidence="8">
    <location>
        <position position="61"/>
    </location>
    <ligand>
        <name>substrate</name>
    </ligand>
</feature>
<proteinExistence type="inferred from homology"/>
<dbReference type="InterPro" id="IPR001714">
    <property type="entry name" value="Pept_M24_MAP"/>
</dbReference>
<dbReference type="GO" id="GO:0006508">
    <property type="term" value="P:proteolysis"/>
    <property type="evidence" value="ECO:0007669"/>
    <property type="project" value="UniProtKB-KW"/>
</dbReference>
<comment type="catalytic activity">
    <reaction evidence="1 8 9">
        <text>Release of N-terminal amino acids, preferentially methionine, from peptides and arylamides.</text>
        <dbReference type="EC" id="3.4.11.18"/>
    </reaction>
</comment>
<keyword evidence="5 8" id="KW-0645">Protease</keyword>
<feature type="binding site" evidence="8">
    <location>
        <position position="193"/>
    </location>
    <ligand>
        <name>a divalent metal cation</name>
        <dbReference type="ChEBI" id="CHEBI:60240"/>
        <label>2</label>
        <note>catalytic</note>
    </ligand>
</feature>
<dbReference type="Gene3D" id="1.10.10.10">
    <property type="entry name" value="Winged helix-like DNA-binding domain superfamily/Winged helix DNA-binding domain"/>
    <property type="match status" value="1"/>
</dbReference>
<feature type="binding site" evidence="8">
    <location>
        <position position="286"/>
    </location>
    <ligand>
        <name>a divalent metal cation</name>
        <dbReference type="ChEBI" id="CHEBI:60240"/>
        <label>1</label>
    </ligand>
</feature>
<dbReference type="AlphaFoldDB" id="A0A9E4ZYI8"/>
<dbReference type="EMBL" id="JAPVER010000020">
    <property type="protein sequence ID" value="MCZ3365885.1"/>
    <property type="molecule type" value="Genomic_DNA"/>
</dbReference>
<dbReference type="InterPro" id="IPR036390">
    <property type="entry name" value="WH_DNA-bd_sf"/>
</dbReference>
<dbReference type="HAMAP" id="MF_01975">
    <property type="entry name" value="MetAP_2_arc"/>
    <property type="match status" value="1"/>
</dbReference>
<dbReference type="RefSeq" id="WP_048081724.1">
    <property type="nucleotide sequence ID" value="NZ_JAPVER010000020.1"/>
</dbReference>
<dbReference type="InterPro" id="IPR002468">
    <property type="entry name" value="Pept_M24A_MAP2"/>
</dbReference>
<evidence type="ECO:0000313" key="13">
    <source>
        <dbReference type="Proteomes" id="UP001068021"/>
    </source>
</evidence>
<name>A0A9E4ZYI8_9EURY</name>
<dbReference type="Proteomes" id="UP001074446">
    <property type="component" value="Unassembled WGS sequence"/>
</dbReference>
<comment type="cofactor">
    <cofactor evidence="2">
        <name>Mn(2+)</name>
        <dbReference type="ChEBI" id="CHEBI:29035"/>
    </cofactor>
</comment>
<feature type="domain" description="Peptidase M24" evidence="10">
    <location>
        <begin position="4"/>
        <end position="199"/>
    </location>
</feature>
<evidence type="ECO:0000256" key="4">
    <source>
        <dbReference type="ARBA" id="ARBA00022438"/>
    </source>
</evidence>
<dbReference type="PROSITE" id="PS01202">
    <property type="entry name" value="MAP_2"/>
    <property type="match status" value="1"/>
</dbReference>
<evidence type="ECO:0000256" key="7">
    <source>
        <dbReference type="ARBA" id="ARBA00022801"/>
    </source>
</evidence>
<comment type="subunit">
    <text evidence="8">Monomer.</text>
</comment>
<dbReference type="PANTHER" id="PTHR45777:SF2">
    <property type="entry name" value="METHIONINE AMINOPEPTIDASE 2"/>
    <property type="match status" value="1"/>
</dbReference>
<evidence type="ECO:0000256" key="5">
    <source>
        <dbReference type="ARBA" id="ARBA00022670"/>
    </source>
</evidence>
<dbReference type="PRINTS" id="PR00599">
    <property type="entry name" value="MAPEPTIDASE"/>
</dbReference>
<feature type="binding site" evidence="8">
    <location>
        <position position="81"/>
    </location>
    <ligand>
        <name>a divalent metal cation</name>
        <dbReference type="ChEBI" id="CHEBI:60240"/>
        <label>1</label>
    </ligand>
</feature>
<dbReference type="InterPro" id="IPR050247">
    <property type="entry name" value="Met_Aminopeptidase_Type2"/>
</dbReference>
<gene>
    <name evidence="8 12" type="primary">map</name>
    <name evidence="12" type="ORF">O3H35_01735</name>
    <name evidence="11" type="ORF">O3H54_08315</name>
</gene>
<dbReference type="SUPFAM" id="SSF46785">
    <property type="entry name" value="Winged helix' DNA-binding domain"/>
    <property type="match status" value="1"/>
</dbReference>
<organism evidence="12">
    <name type="scientific">Methanobacterium veterum</name>
    <dbReference type="NCBI Taxonomy" id="408577"/>
    <lineage>
        <taxon>Archaea</taxon>
        <taxon>Methanobacteriati</taxon>
        <taxon>Methanobacteriota</taxon>
        <taxon>Methanomada group</taxon>
        <taxon>Methanobacteria</taxon>
        <taxon>Methanobacteriales</taxon>
        <taxon>Methanobacteriaceae</taxon>
        <taxon>Methanobacterium</taxon>
    </lineage>
</organism>
<comment type="similarity">
    <text evidence="8">Belongs to the peptidase M24A family. Methionine aminopeptidase archaeal type 2 subfamily.</text>
</comment>
<comment type="function">
    <text evidence="8 9">Removes the N-terminal methionine from nascent proteins. The N-terminal methionine is often cleaved when the second residue in the primary sequence is small and uncharged (Met-Ala-, Cys, Gly, Pro, Ser, Thr, or Val).</text>
</comment>
<evidence type="ECO:0000313" key="12">
    <source>
        <dbReference type="EMBL" id="MCZ3371350.1"/>
    </source>
</evidence>
<feature type="binding site" evidence="8">
    <location>
        <position position="168"/>
    </location>
    <ligand>
        <name>substrate</name>
    </ligand>
</feature>
<comment type="cofactor">
    <cofactor evidence="3">
        <name>Fe(2+)</name>
        <dbReference type="ChEBI" id="CHEBI:29033"/>
    </cofactor>
</comment>
<dbReference type="EC" id="3.4.11.18" evidence="8 9"/>
<dbReference type="Gene3D" id="3.90.230.10">
    <property type="entry name" value="Creatinase/methionine aminopeptidase superfamily"/>
    <property type="match status" value="1"/>
</dbReference>
<keyword evidence="7 8" id="KW-0378">Hydrolase</keyword>
<evidence type="ECO:0000256" key="8">
    <source>
        <dbReference type="HAMAP-Rule" id="MF_01975"/>
    </source>
</evidence>
<dbReference type="InterPro" id="IPR036388">
    <property type="entry name" value="WH-like_DNA-bd_sf"/>
</dbReference>
<feature type="binding site" evidence="8">
    <location>
        <position position="160"/>
    </location>
    <ligand>
        <name>a divalent metal cation</name>
        <dbReference type="ChEBI" id="CHEBI:60240"/>
        <label>2</label>
        <note>catalytic</note>
    </ligand>
</feature>
<dbReference type="Pfam" id="PF00557">
    <property type="entry name" value="Peptidase_M24"/>
    <property type="match status" value="1"/>
</dbReference>
<accession>A0A9E4ZYI8</accession>
<keyword evidence="13" id="KW-1185">Reference proteome</keyword>
<feature type="binding site" evidence="8">
    <location>
        <position position="92"/>
    </location>
    <ligand>
        <name>a divalent metal cation</name>
        <dbReference type="ChEBI" id="CHEBI:60240"/>
        <label>2</label>
        <note>catalytic</note>
    </ligand>
</feature>
<dbReference type="InterPro" id="IPR018349">
    <property type="entry name" value="Pept_M24A_MAP2_BS"/>
</dbReference>
<dbReference type="EMBL" id="JAPVES010000024">
    <property type="protein sequence ID" value="MCZ3371350.1"/>
    <property type="molecule type" value="Genomic_DNA"/>
</dbReference>
<comment type="cofactor">
    <cofactor evidence="8">
        <name>Co(2+)</name>
        <dbReference type="ChEBI" id="CHEBI:48828"/>
    </cofactor>
    <cofactor evidence="8">
        <name>Zn(2+)</name>
        <dbReference type="ChEBI" id="CHEBI:29105"/>
    </cofactor>
    <cofactor evidence="8">
        <name>Mn(2+)</name>
        <dbReference type="ChEBI" id="CHEBI:29035"/>
    </cofactor>
    <cofactor evidence="8">
        <name>Fe(2+)</name>
        <dbReference type="ChEBI" id="CHEBI:29033"/>
    </cofactor>
    <text evidence="8">Binds 2 divalent metal cations per subunit. Has a high-affinity and a low affinity metal-binding site. The true nature of the physiological cofactor is under debate. The enzyme is active with cobalt, zinc, manganese or divalent iron ions. Most likely, methionine aminopeptidases function as mononuclear Fe(2+)-metalloproteases under physiological conditions, and the catalytically relevant metal-binding site has been assigned to the histidine-containing high-affinity site.</text>
</comment>
<feature type="binding site" evidence="8">
    <location>
        <position position="92"/>
    </location>
    <ligand>
        <name>a divalent metal cation</name>
        <dbReference type="ChEBI" id="CHEBI:60240"/>
        <label>1</label>
    </ligand>
</feature>
<dbReference type="GO" id="GO:0070006">
    <property type="term" value="F:metalloaminopeptidase activity"/>
    <property type="evidence" value="ECO:0007669"/>
    <property type="project" value="UniProtKB-UniRule"/>
</dbReference>
<dbReference type="SUPFAM" id="SSF55920">
    <property type="entry name" value="Creatinase/aminopeptidase"/>
    <property type="match status" value="1"/>
</dbReference>